<proteinExistence type="predicted"/>
<accession>A0A9Q1B9U7</accession>
<dbReference type="Proteomes" id="UP001152320">
    <property type="component" value="Unassembled WGS sequence"/>
</dbReference>
<dbReference type="OrthoDB" id="6423361at2759"/>
<sequence>MQDVIDKFHELLTEDERNNVKIYQQKHNLRTTYKIKTGTTLALQGMSHMFGFLENKVCTEGFTVSDISSDVHSGLTSFFFFFVYSDIVEHQRVGNGVPVFKGYPNQRGHGLGGILAGLARSALPILKKGAKELGKQVLYTGTEIVNDALQGKHIKTAAKRRLGQAGQRMAERVIEGNRSRTKPLKRKAPKKNVRTQRAKRAKRSQDIFDV</sequence>
<evidence type="ECO:0000256" key="1">
    <source>
        <dbReference type="SAM" id="MobiDB-lite"/>
    </source>
</evidence>
<organism evidence="2 3">
    <name type="scientific">Holothuria leucospilota</name>
    <name type="common">Black long sea cucumber</name>
    <name type="synonym">Mertensiothuria leucospilota</name>
    <dbReference type="NCBI Taxonomy" id="206669"/>
    <lineage>
        <taxon>Eukaryota</taxon>
        <taxon>Metazoa</taxon>
        <taxon>Echinodermata</taxon>
        <taxon>Eleutherozoa</taxon>
        <taxon>Echinozoa</taxon>
        <taxon>Holothuroidea</taxon>
        <taxon>Aspidochirotacea</taxon>
        <taxon>Aspidochirotida</taxon>
        <taxon>Holothuriidae</taxon>
        <taxon>Holothuria</taxon>
    </lineage>
</organism>
<protein>
    <submittedName>
        <fullName evidence="2">Uncharacterized protein</fullName>
    </submittedName>
</protein>
<reference evidence="2" key="1">
    <citation type="submission" date="2021-10" db="EMBL/GenBank/DDBJ databases">
        <title>Tropical sea cucumber genome reveals ecological adaptation and Cuvierian tubules defense mechanism.</title>
        <authorList>
            <person name="Chen T."/>
        </authorList>
    </citation>
    <scope>NUCLEOTIDE SEQUENCE</scope>
    <source>
        <strain evidence="2">Nanhai2018</strain>
        <tissue evidence="2">Muscle</tissue>
    </source>
</reference>
<feature type="compositionally biased region" description="Basic residues" evidence="1">
    <location>
        <begin position="179"/>
        <end position="202"/>
    </location>
</feature>
<dbReference type="EMBL" id="JAIZAY010000202">
    <property type="protein sequence ID" value="KAJ8018755.1"/>
    <property type="molecule type" value="Genomic_DNA"/>
</dbReference>
<evidence type="ECO:0000313" key="2">
    <source>
        <dbReference type="EMBL" id="KAJ8018755.1"/>
    </source>
</evidence>
<feature type="region of interest" description="Disordered" evidence="1">
    <location>
        <begin position="175"/>
        <end position="210"/>
    </location>
</feature>
<gene>
    <name evidence="2" type="ORF">HOLleu_43078</name>
</gene>
<comment type="caution">
    <text evidence="2">The sequence shown here is derived from an EMBL/GenBank/DDBJ whole genome shotgun (WGS) entry which is preliminary data.</text>
</comment>
<keyword evidence="3" id="KW-1185">Reference proteome</keyword>
<name>A0A9Q1B9U7_HOLLE</name>
<evidence type="ECO:0000313" key="3">
    <source>
        <dbReference type="Proteomes" id="UP001152320"/>
    </source>
</evidence>
<dbReference type="AlphaFoldDB" id="A0A9Q1B9U7"/>